<gene>
    <name evidence="1" type="ORF">HA49_14330</name>
</gene>
<name>A0A095T624_9GAMM</name>
<comment type="caution">
    <text evidence="1">The sequence shown here is derived from an EMBL/GenBank/DDBJ whole genome shotgun (WGS) entry which is preliminary data.</text>
</comment>
<dbReference type="STRING" id="642227.HA49_14330"/>
<protein>
    <recommendedName>
        <fullName evidence="3">Phosphate ABC transporter substrate-binding protein</fullName>
    </recommendedName>
</protein>
<dbReference type="eggNOG" id="COG3221">
    <property type="taxonomic scope" value="Bacteria"/>
</dbReference>
<dbReference type="AlphaFoldDB" id="A0A095T624"/>
<reference evidence="1" key="1">
    <citation type="submission" date="2014-12" db="EMBL/GenBank/DDBJ databases">
        <title>The draft genome of the Tatumella morbirosei type strain, LMG23360T isolated from pineapple rot.</title>
        <authorList>
            <person name="Smits T.H."/>
            <person name="Palmer M."/>
            <person name="Venter S.N."/>
            <person name="Duffy B."/>
            <person name="Steenkamp E.T."/>
            <person name="Chan W.Y."/>
            <person name="Coutinho T.A."/>
            <person name="Coetzee M.P."/>
            <person name="De Maayer P."/>
        </authorList>
    </citation>
    <scope>NUCLEOTIDE SEQUENCE [LARGE SCALE GENOMIC DNA]</scope>
    <source>
        <strain evidence="1">LMG 23360</strain>
    </source>
</reference>
<evidence type="ECO:0000313" key="1">
    <source>
        <dbReference type="EMBL" id="KGD71979.2"/>
    </source>
</evidence>
<keyword evidence="2" id="KW-1185">Reference proteome</keyword>
<dbReference type="PANTHER" id="PTHR35841:SF1">
    <property type="entry name" value="PHOSPHONATES-BINDING PERIPLASMIC PROTEIN"/>
    <property type="match status" value="1"/>
</dbReference>
<proteinExistence type="predicted"/>
<accession>A0A095T624</accession>
<sequence>MNSIRLNRNLRVISLPMYDVWHPATLALTGELARRLQRRGFTEQQTRVVWPDDLVGHWQSQELLLSQTCGYPLVTLLDSVRTIGCFHYTAAGCQDYRYRSLYVVRDTDRQRTVADFFGQRLVCNSADSQSGYNVWVRRLTEQRSSITEFFSEVHFSGGHRQSLMALQQQTADITAVDCVSLALFSHYHPQWLHGLSVIEQSPLTPGLPLIASAQVTDQQVQLLRQTLTELVADPLNQPLCAPLFIGGFSEISREAYQGLIPTDRSLP</sequence>
<dbReference type="Gene3D" id="3.40.190.10">
    <property type="entry name" value="Periplasmic binding protein-like II"/>
    <property type="match status" value="1"/>
</dbReference>
<evidence type="ECO:0008006" key="3">
    <source>
        <dbReference type="Google" id="ProtNLM"/>
    </source>
</evidence>
<dbReference type="EMBL" id="JPKR02000003">
    <property type="protein sequence ID" value="KGD71979.2"/>
    <property type="molecule type" value="Genomic_DNA"/>
</dbReference>
<dbReference type="PANTHER" id="PTHR35841">
    <property type="entry name" value="PHOSPHONATES-BINDING PERIPLASMIC PROTEIN"/>
    <property type="match status" value="1"/>
</dbReference>
<dbReference type="SUPFAM" id="SSF53850">
    <property type="entry name" value="Periplasmic binding protein-like II"/>
    <property type="match status" value="1"/>
</dbReference>
<dbReference type="Pfam" id="PF12974">
    <property type="entry name" value="Phosphonate-bd"/>
    <property type="match status" value="1"/>
</dbReference>
<evidence type="ECO:0000313" key="2">
    <source>
        <dbReference type="Proteomes" id="UP000029577"/>
    </source>
</evidence>
<organism evidence="1 2">
    <name type="scientific">Tatumella morbirosei</name>
    <dbReference type="NCBI Taxonomy" id="642227"/>
    <lineage>
        <taxon>Bacteria</taxon>
        <taxon>Pseudomonadati</taxon>
        <taxon>Pseudomonadota</taxon>
        <taxon>Gammaproteobacteria</taxon>
        <taxon>Enterobacterales</taxon>
        <taxon>Erwiniaceae</taxon>
        <taxon>Tatumella</taxon>
    </lineage>
</organism>
<dbReference type="Proteomes" id="UP000029577">
    <property type="component" value="Unassembled WGS sequence"/>
</dbReference>